<reference evidence="1 2" key="1">
    <citation type="journal article" date="2021" name="Commun. Biol.">
        <title>The genome of Shorea leprosula (Dipterocarpaceae) highlights the ecological relevance of drought in aseasonal tropical rainforests.</title>
        <authorList>
            <person name="Ng K.K.S."/>
            <person name="Kobayashi M.J."/>
            <person name="Fawcett J.A."/>
            <person name="Hatakeyama M."/>
            <person name="Paape T."/>
            <person name="Ng C.H."/>
            <person name="Ang C.C."/>
            <person name="Tnah L.H."/>
            <person name="Lee C.T."/>
            <person name="Nishiyama T."/>
            <person name="Sese J."/>
            <person name="O'Brien M.J."/>
            <person name="Copetti D."/>
            <person name="Mohd Noor M.I."/>
            <person name="Ong R.C."/>
            <person name="Putra M."/>
            <person name="Sireger I.Z."/>
            <person name="Indrioko S."/>
            <person name="Kosugi Y."/>
            <person name="Izuno A."/>
            <person name="Isagi Y."/>
            <person name="Lee S.L."/>
            <person name="Shimizu K.K."/>
        </authorList>
    </citation>
    <scope>NUCLEOTIDE SEQUENCE [LARGE SCALE GENOMIC DNA]</scope>
    <source>
        <strain evidence="1">214</strain>
    </source>
</reference>
<accession>A0AAV5IEQ5</accession>
<dbReference type="AlphaFoldDB" id="A0AAV5IEQ5"/>
<organism evidence="1 2">
    <name type="scientific">Rubroshorea leprosula</name>
    <dbReference type="NCBI Taxonomy" id="152421"/>
    <lineage>
        <taxon>Eukaryota</taxon>
        <taxon>Viridiplantae</taxon>
        <taxon>Streptophyta</taxon>
        <taxon>Embryophyta</taxon>
        <taxon>Tracheophyta</taxon>
        <taxon>Spermatophyta</taxon>
        <taxon>Magnoliopsida</taxon>
        <taxon>eudicotyledons</taxon>
        <taxon>Gunneridae</taxon>
        <taxon>Pentapetalae</taxon>
        <taxon>rosids</taxon>
        <taxon>malvids</taxon>
        <taxon>Malvales</taxon>
        <taxon>Dipterocarpaceae</taxon>
        <taxon>Rubroshorea</taxon>
    </lineage>
</organism>
<evidence type="ECO:0000313" key="2">
    <source>
        <dbReference type="Proteomes" id="UP001054252"/>
    </source>
</evidence>
<sequence length="58" mass="6586">MFTLKISTSLIGLQVRVTRKLLRKDHNGTWFLDFPNSVLLEKAKLSSSLPLFVTVLVL</sequence>
<gene>
    <name evidence="1" type="ORF">SLEP1_g9063</name>
</gene>
<protein>
    <submittedName>
        <fullName evidence="1">Uncharacterized protein</fullName>
    </submittedName>
</protein>
<name>A0AAV5IEQ5_9ROSI</name>
<evidence type="ECO:0000313" key="1">
    <source>
        <dbReference type="EMBL" id="GKU95740.1"/>
    </source>
</evidence>
<proteinExistence type="predicted"/>
<comment type="caution">
    <text evidence="1">The sequence shown here is derived from an EMBL/GenBank/DDBJ whole genome shotgun (WGS) entry which is preliminary data.</text>
</comment>
<dbReference type="Proteomes" id="UP001054252">
    <property type="component" value="Unassembled WGS sequence"/>
</dbReference>
<dbReference type="EMBL" id="BPVZ01000009">
    <property type="protein sequence ID" value="GKU95740.1"/>
    <property type="molecule type" value="Genomic_DNA"/>
</dbReference>
<keyword evidence="2" id="KW-1185">Reference proteome</keyword>